<protein>
    <submittedName>
        <fullName evidence="1">Uncharacterized protein</fullName>
    </submittedName>
</protein>
<feature type="non-terminal residue" evidence="1">
    <location>
        <position position="1"/>
    </location>
</feature>
<sequence>RLKKWYRKDQRIMMNRSVISNSTPLIAFIKKNELPLLKSLFNKLLIPKAVYDEILNLPQKFIGKLKSPN</sequence>
<reference evidence="1" key="1">
    <citation type="journal article" date="2015" name="Nature">
        <title>Complex archaea that bridge the gap between prokaryotes and eukaryotes.</title>
        <authorList>
            <person name="Spang A."/>
            <person name="Saw J.H."/>
            <person name="Jorgensen S.L."/>
            <person name="Zaremba-Niedzwiedzka K."/>
            <person name="Martijn J."/>
            <person name="Lind A.E."/>
            <person name="van Eijk R."/>
            <person name="Schleper C."/>
            <person name="Guy L."/>
            <person name="Ettema T.J."/>
        </authorList>
    </citation>
    <scope>NUCLEOTIDE SEQUENCE</scope>
</reference>
<comment type="caution">
    <text evidence="1">The sequence shown here is derived from an EMBL/GenBank/DDBJ whole genome shotgun (WGS) entry which is preliminary data.</text>
</comment>
<gene>
    <name evidence="1" type="ORF">LCGC14_1373390</name>
</gene>
<dbReference type="InterPro" id="IPR021799">
    <property type="entry name" value="PIN-like_prokaryotic"/>
</dbReference>
<dbReference type="Pfam" id="PF11848">
    <property type="entry name" value="DUF3368"/>
    <property type="match status" value="1"/>
</dbReference>
<name>A0A0F9MK26_9ZZZZ</name>
<dbReference type="EMBL" id="LAZR01008696">
    <property type="protein sequence ID" value="KKM77115.1"/>
    <property type="molecule type" value="Genomic_DNA"/>
</dbReference>
<proteinExistence type="predicted"/>
<dbReference type="AlphaFoldDB" id="A0A0F9MK26"/>
<evidence type="ECO:0000313" key="1">
    <source>
        <dbReference type="EMBL" id="KKM77115.1"/>
    </source>
</evidence>
<organism evidence="1">
    <name type="scientific">marine sediment metagenome</name>
    <dbReference type="NCBI Taxonomy" id="412755"/>
    <lineage>
        <taxon>unclassified sequences</taxon>
        <taxon>metagenomes</taxon>
        <taxon>ecological metagenomes</taxon>
    </lineage>
</organism>
<accession>A0A0F9MK26</accession>